<dbReference type="InterPro" id="IPR015942">
    <property type="entry name" value="Asp/Glu/hydantoin_racemase"/>
</dbReference>
<sequence length="270" mass="29250">MNGEAAIGVFDSGVGGLTVVKELAWLMPEEHYIYFGDTARAPYGSRPPSQILAFMRQILDFFADRQVKMAVFACNTMTALGLEAARHHYPFPLVGMNPGARVALNVTRNKHIGVIATQAAIASGKHGQALTNLDPGVTVFPQACPKFVPCIERGILDGGPLEAAAQEYLMPLREERVDTLILGCTHYPLISPLIRRVMGPEVKLVDPACETALDARRCLIKHGLLAGSGRGSVRLCFSGGLDRAELLAETVIGDRLAEFEYVDLQDYACP</sequence>
<feature type="binding site" evidence="7">
    <location>
        <begin position="43"/>
        <end position="44"/>
    </location>
    <ligand>
        <name>substrate</name>
    </ligand>
</feature>
<dbReference type="InterPro" id="IPR001920">
    <property type="entry name" value="Asp/Glu_race"/>
</dbReference>
<evidence type="ECO:0000256" key="2">
    <source>
        <dbReference type="ARBA" id="ARBA00013090"/>
    </source>
</evidence>
<comment type="similarity">
    <text evidence="7">Belongs to the aspartate/glutamate racemases family.</text>
</comment>
<gene>
    <name evidence="7 8" type="primary">murI</name>
    <name evidence="8" type="ORF">Q4T40_01595</name>
</gene>
<evidence type="ECO:0000256" key="1">
    <source>
        <dbReference type="ARBA" id="ARBA00001602"/>
    </source>
</evidence>
<organism evidence="8 9">
    <name type="scientific">Anaeroselena agilis</name>
    <dbReference type="NCBI Taxonomy" id="3063788"/>
    <lineage>
        <taxon>Bacteria</taxon>
        <taxon>Bacillati</taxon>
        <taxon>Bacillota</taxon>
        <taxon>Negativicutes</taxon>
        <taxon>Acetonemataceae</taxon>
        <taxon>Anaeroselena</taxon>
    </lineage>
</organism>
<comment type="catalytic activity">
    <reaction evidence="1 7">
        <text>L-glutamate = D-glutamate</text>
        <dbReference type="Rhea" id="RHEA:12813"/>
        <dbReference type="ChEBI" id="CHEBI:29985"/>
        <dbReference type="ChEBI" id="CHEBI:29986"/>
        <dbReference type="EC" id="5.1.1.3"/>
    </reaction>
</comment>
<feature type="binding site" evidence="7">
    <location>
        <begin position="11"/>
        <end position="12"/>
    </location>
    <ligand>
        <name>substrate</name>
    </ligand>
</feature>
<comment type="function">
    <text evidence="7">Provides the (R)-glutamate required for cell wall biosynthesis.</text>
</comment>
<proteinExistence type="inferred from homology"/>
<evidence type="ECO:0000256" key="5">
    <source>
        <dbReference type="ARBA" id="ARBA00023235"/>
    </source>
</evidence>
<dbReference type="HAMAP" id="MF_00258">
    <property type="entry name" value="Glu_racemase"/>
    <property type="match status" value="1"/>
</dbReference>
<protein>
    <recommendedName>
        <fullName evidence="2 7">Glutamate racemase</fullName>
        <ecNumber evidence="2 7">5.1.1.3</ecNumber>
    </recommendedName>
</protein>
<feature type="binding site" evidence="7">
    <location>
        <begin position="185"/>
        <end position="186"/>
    </location>
    <ligand>
        <name>substrate</name>
    </ligand>
</feature>
<keyword evidence="5 7" id="KW-0413">Isomerase</keyword>
<keyword evidence="9" id="KW-1185">Reference proteome</keyword>
<accession>A0ABU3NSZ2</accession>
<dbReference type="RefSeq" id="WP_413778505.1">
    <property type="nucleotide sequence ID" value="NZ_JAUOZS010000001.1"/>
</dbReference>
<comment type="pathway">
    <text evidence="7">Cell wall biogenesis; peptidoglycan biosynthesis.</text>
</comment>
<dbReference type="EMBL" id="JAUOZS010000001">
    <property type="protein sequence ID" value="MDT8899941.1"/>
    <property type="molecule type" value="Genomic_DNA"/>
</dbReference>
<dbReference type="SUPFAM" id="SSF53681">
    <property type="entry name" value="Aspartate/glutamate racemase"/>
    <property type="match status" value="2"/>
</dbReference>
<dbReference type="PANTHER" id="PTHR21198:SF2">
    <property type="entry name" value="GLUTAMATE RACEMASE"/>
    <property type="match status" value="1"/>
</dbReference>
<dbReference type="InterPro" id="IPR004391">
    <property type="entry name" value="Glu_race"/>
</dbReference>
<dbReference type="PANTHER" id="PTHR21198">
    <property type="entry name" value="GLUTAMATE RACEMASE"/>
    <property type="match status" value="1"/>
</dbReference>
<reference evidence="8 9" key="1">
    <citation type="submission" date="2023-07" db="EMBL/GenBank/DDBJ databases">
        <title>The novel representative of Negativicutes class, Anaeroselena agilis gen. nov. sp. nov.</title>
        <authorList>
            <person name="Prokofeva M.I."/>
            <person name="Elcheninov A.G."/>
            <person name="Klyukina A."/>
            <person name="Kublanov I.V."/>
            <person name="Frolov E.N."/>
            <person name="Podosokorskaya O.A."/>
        </authorList>
    </citation>
    <scope>NUCLEOTIDE SEQUENCE [LARGE SCALE GENOMIC DNA]</scope>
    <source>
        <strain evidence="8 9">4137-cl</strain>
    </source>
</reference>
<dbReference type="EC" id="5.1.1.3" evidence="2 7"/>
<dbReference type="GO" id="GO:0008881">
    <property type="term" value="F:glutamate racemase activity"/>
    <property type="evidence" value="ECO:0007669"/>
    <property type="project" value="UniProtKB-EC"/>
</dbReference>
<name>A0ABU3NSZ2_9FIRM</name>
<keyword evidence="3 7" id="KW-0133">Cell shape</keyword>
<evidence type="ECO:0000256" key="4">
    <source>
        <dbReference type="ARBA" id="ARBA00022984"/>
    </source>
</evidence>
<dbReference type="Gene3D" id="3.40.50.1860">
    <property type="match status" value="2"/>
</dbReference>
<dbReference type="Proteomes" id="UP001254848">
    <property type="component" value="Unassembled WGS sequence"/>
</dbReference>
<evidence type="ECO:0000256" key="6">
    <source>
        <dbReference type="ARBA" id="ARBA00023316"/>
    </source>
</evidence>
<feature type="active site" description="Proton donor/acceptor" evidence="7">
    <location>
        <position position="184"/>
    </location>
</feature>
<keyword evidence="6 7" id="KW-0961">Cell wall biogenesis/degradation</keyword>
<dbReference type="InterPro" id="IPR033134">
    <property type="entry name" value="Asp/Glu_racemase_AS_2"/>
</dbReference>
<feature type="active site" description="Proton donor/acceptor" evidence="7">
    <location>
        <position position="74"/>
    </location>
</feature>
<evidence type="ECO:0000256" key="7">
    <source>
        <dbReference type="HAMAP-Rule" id="MF_00258"/>
    </source>
</evidence>
<dbReference type="NCBIfam" id="TIGR00067">
    <property type="entry name" value="glut_race"/>
    <property type="match status" value="1"/>
</dbReference>
<keyword evidence="4 7" id="KW-0573">Peptidoglycan synthesis</keyword>
<comment type="caution">
    <text evidence="8">The sequence shown here is derived from an EMBL/GenBank/DDBJ whole genome shotgun (WGS) entry which is preliminary data.</text>
</comment>
<evidence type="ECO:0000313" key="8">
    <source>
        <dbReference type="EMBL" id="MDT8899941.1"/>
    </source>
</evidence>
<feature type="binding site" evidence="7">
    <location>
        <begin position="75"/>
        <end position="76"/>
    </location>
    <ligand>
        <name>substrate</name>
    </ligand>
</feature>
<dbReference type="PROSITE" id="PS00924">
    <property type="entry name" value="ASP_GLU_RACEMASE_2"/>
    <property type="match status" value="1"/>
</dbReference>
<dbReference type="Pfam" id="PF01177">
    <property type="entry name" value="Asp_Glu_race"/>
    <property type="match status" value="1"/>
</dbReference>
<evidence type="ECO:0000256" key="3">
    <source>
        <dbReference type="ARBA" id="ARBA00022960"/>
    </source>
</evidence>
<evidence type="ECO:0000313" key="9">
    <source>
        <dbReference type="Proteomes" id="UP001254848"/>
    </source>
</evidence>